<dbReference type="PANTHER" id="PTHR35010:SF2">
    <property type="entry name" value="BLL4672 PROTEIN"/>
    <property type="match status" value="1"/>
</dbReference>
<gene>
    <name evidence="2" type="ORF">I1A49_45730</name>
</gene>
<reference evidence="2 3" key="1">
    <citation type="submission" date="2020-11" db="EMBL/GenBank/DDBJ databases">
        <title>Complete genome sequence unveiled secondary metabolic potentials in Streptomyces solisilvae HNM0141.</title>
        <authorList>
            <person name="Huang X."/>
        </authorList>
    </citation>
    <scope>NUCLEOTIDE SEQUENCE [LARGE SCALE GENOMIC DNA]</scope>
    <source>
        <strain evidence="2 3">HNM0141</strain>
    </source>
</reference>
<sequence length="162" mass="18046">MPDSEIRPGLDRLLQGLGDSVPVTVHDGRLDVLARNAASTELLGEPAATGRYGRNIVYQGFTASARRVLGNEGADLYARWATAELRSAIGRYPDDERLRGLVAELSAMSGDFRRHWAHGEVATERSGVKRLRHPTRGWLMFQIEMLHNTARDHWIVIYAPAT</sequence>
<dbReference type="InterPro" id="IPR041413">
    <property type="entry name" value="MLTR_LBD"/>
</dbReference>
<protein>
    <recommendedName>
        <fullName evidence="1">MmyB-like transcription regulator ligand binding domain-containing protein</fullName>
    </recommendedName>
</protein>
<evidence type="ECO:0000259" key="1">
    <source>
        <dbReference type="Pfam" id="PF17765"/>
    </source>
</evidence>
<dbReference type="Gene3D" id="3.30.450.180">
    <property type="match status" value="1"/>
</dbReference>
<evidence type="ECO:0000313" key="3">
    <source>
        <dbReference type="Proteomes" id="UP000663421"/>
    </source>
</evidence>
<keyword evidence="3" id="KW-1185">Reference proteome</keyword>
<dbReference type="EMBL" id="CP065050">
    <property type="protein sequence ID" value="QPI61254.1"/>
    <property type="molecule type" value="Genomic_DNA"/>
</dbReference>
<proteinExistence type="predicted"/>
<dbReference type="Proteomes" id="UP000663421">
    <property type="component" value="Chromosome"/>
</dbReference>
<name>A0ABX6WIX3_STRMQ</name>
<organism evidence="2 3">
    <name type="scientific">Streptomyces malaysiensis</name>
    <dbReference type="NCBI Taxonomy" id="92644"/>
    <lineage>
        <taxon>Bacteria</taxon>
        <taxon>Bacillati</taxon>
        <taxon>Actinomycetota</taxon>
        <taxon>Actinomycetes</taxon>
        <taxon>Kitasatosporales</taxon>
        <taxon>Streptomycetaceae</taxon>
        <taxon>Streptomyces</taxon>
        <taxon>Streptomyces violaceusniger group</taxon>
    </lineage>
</organism>
<dbReference type="Pfam" id="PF17765">
    <property type="entry name" value="MLTR_LBD"/>
    <property type="match status" value="1"/>
</dbReference>
<accession>A0ABX6WIX3</accession>
<dbReference type="PANTHER" id="PTHR35010">
    <property type="entry name" value="BLL4672 PROTEIN-RELATED"/>
    <property type="match status" value="1"/>
</dbReference>
<evidence type="ECO:0000313" key="2">
    <source>
        <dbReference type="EMBL" id="QPI61254.1"/>
    </source>
</evidence>
<feature type="domain" description="MmyB-like transcription regulator ligand binding" evidence="1">
    <location>
        <begin position="6"/>
        <end position="160"/>
    </location>
</feature>